<evidence type="ECO:0000313" key="5">
    <source>
        <dbReference type="Proteomes" id="UP000028524"/>
    </source>
</evidence>
<keyword evidence="2" id="KW-0560">Oxidoreductase</keyword>
<reference evidence="4 5" key="1">
    <citation type="journal article" date="2014" name="BMC Genomics">
        <title>Comparative genome sequencing reveals chemotype-specific gene clusters in the toxigenic black mold Stachybotrys.</title>
        <authorList>
            <person name="Semeiks J."/>
            <person name="Borek D."/>
            <person name="Otwinowski Z."/>
            <person name="Grishin N.V."/>
        </authorList>
    </citation>
    <scope>NUCLEOTIDE SEQUENCE [LARGE SCALE GENOMIC DNA]</scope>
    <source>
        <strain evidence="4 5">IBT 40285</strain>
    </source>
</reference>
<dbReference type="SUPFAM" id="SSF51905">
    <property type="entry name" value="FAD/NAD(P)-binding domain"/>
    <property type="match status" value="1"/>
</dbReference>
<dbReference type="Pfam" id="PF06314">
    <property type="entry name" value="ADC"/>
    <property type="match status" value="1"/>
</dbReference>
<dbReference type="Gene3D" id="3.50.50.60">
    <property type="entry name" value="FAD/NAD(P)-binding domain"/>
    <property type="match status" value="1"/>
</dbReference>
<accession>A0A084QP33</accession>
<dbReference type="STRING" id="1283841.A0A084QP33"/>
<dbReference type="InterPro" id="IPR010451">
    <property type="entry name" value="Acetoacetate_decarboxylase"/>
</dbReference>
<dbReference type="SUPFAM" id="SSF160104">
    <property type="entry name" value="Acetoacetate decarboxylase-like"/>
    <property type="match status" value="1"/>
</dbReference>
<name>A0A084QP33_STAC4</name>
<dbReference type="AlphaFoldDB" id="A0A084QP33"/>
<dbReference type="EMBL" id="KL660567">
    <property type="protein sequence ID" value="KFA65718.1"/>
    <property type="molecule type" value="Genomic_DNA"/>
</dbReference>
<proteinExistence type="inferred from homology"/>
<protein>
    <recommendedName>
        <fullName evidence="6">FAD-binding domain-containing protein</fullName>
    </recommendedName>
</protein>
<dbReference type="OrthoDB" id="1047367at2759"/>
<dbReference type="InterPro" id="IPR023375">
    <property type="entry name" value="ADC_dom_sf"/>
</dbReference>
<dbReference type="InterPro" id="IPR036188">
    <property type="entry name" value="FAD/NAD-bd_sf"/>
</dbReference>
<evidence type="ECO:0000256" key="2">
    <source>
        <dbReference type="ARBA" id="ARBA00023002"/>
    </source>
</evidence>
<gene>
    <name evidence="4" type="ORF">S40285_08316</name>
</gene>
<dbReference type="HOGENOM" id="CLU_014528_0_0_1"/>
<evidence type="ECO:0000256" key="1">
    <source>
        <dbReference type="ARBA" id="ARBA00007992"/>
    </source>
</evidence>
<dbReference type="InParanoid" id="A0A084QP33"/>
<evidence type="ECO:0000256" key="3">
    <source>
        <dbReference type="ARBA" id="ARBA00023033"/>
    </source>
</evidence>
<dbReference type="Proteomes" id="UP000028524">
    <property type="component" value="Unassembled WGS sequence"/>
</dbReference>
<dbReference type="GO" id="GO:0004497">
    <property type="term" value="F:monooxygenase activity"/>
    <property type="evidence" value="ECO:0007669"/>
    <property type="project" value="UniProtKB-KW"/>
</dbReference>
<sequence>MGNARPRPLDFLVVGSDISSLTAALGLRRQGHRIRIFESAGHLQGTFGPVFITPNSHEFLLKLGVSPKTIGARPMEVLTVLDSEGAVRRSMDLTQIEPGQSRWMVSARHSLREELEKRSTQTDGLGIPVTLERSKKVISLDTYTATVTLDDGTTVSSDSVLGGDDTIMVPWHFDDGDVIGQIDSATRAFAFSTKWRNIQQNHDTKSFATQGHMIVWMGDDRRLIMYPHTGKSPADIYKGFGPGVRSLLRLIDDTSLKRWTIPGRRGIKRWTKGRMAILGSPSLLMLPSDDGVEDAASLVALFGNDTAKETIYARLALYEQSCDERLQKSLEYSNQISPDIGKPGLEILEGSHFSNWISSDNTHNIPKHGVKLHALSRPGSTYLRQPVHFGPMPSPRQNHLGQPIPSHDSKFTTFSIRFETSASYLEPLFPTSSFSFQSPDTAVQATWICTELDNMAWLGGTGYRLCGLWIHGVQYTKRDGSRLYGSLIPILFENLIDPILTGREELGMPKLFCDIDISRTLSETVISCSSRGFKFANFSLQQPSGDYMRKINLQQEEKTQKSSEKAIHSQILRDDGHFIYRYIPAVGQPGLADAEYAVFLETSTEKTPRIVETETPFNIRATKVEVLGGDWQRLPTLHHITAVLAEIPIHRVLDARMGEGRGVDDFSHARRIE</sequence>
<comment type="similarity">
    <text evidence="1">Belongs to the paxM FAD-dependent monooxygenase family.</text>
</comment>
<evidence type="ECO:0000313" key="4">
    <source>
        <dbReference type="EMBL" id="KFA65718.1"/>
    </source>
</evidence>
<evidence type="ECO:0008006" key="6">
    <source>
        <dbReference type="Google" id="ProtNLM"/>
    </source>
</evidence>
<dbReference type="PANTHER" id="PTHR13789">
    <property type="entry name" value="MONOOXYGENASE"/>
    <property type="match status" value="1"/>
</dbReference>
<dbReference type="GO" id="GO:0016829">
    <property type="term" value="F:lyase activity"/>
    <property type="evidence" value="ECO:0007669"/>
    <property type="project" value="InterPro"/>
</dbReference>
<dbReference type="Gene3D" id="2.40.400.10">
    <property type="entry name" value="Acetoacetate decarboxylase-like"/>
    <property type="match status" value="1"/>
</dbReference>
<organism evidence="4 5">
    <name type="scientific">Stachybotrys chlorohalonatus (strain IBT 40285)</name>
    <dbReference type="NCBI Taxonomy" id="1283841"/>
    <lineage>
        <taxon>Eukaryota</taxon>
        <taxon>Fungi</taxon>
        <taxon>Dikarya</taxon>
        <taxon>Ascomycota</taxon>
        <taxon>Pezizomycotina</taxon>
        <taxon>Sordariomycetes</taxon>
        <taxon>Hypocreomycetidae</taxon>
        <taxon>Hypocreales</taxon>
        <taxon>Stachybotryaceae</taxon>
        <taxon>Stachybotrys</taxon>
    </lineage>
</organism>
<keyword evidence="5" id="KW-1185">Reference proteome</keyword>
<dbReference type="InterPro" id="IPR050493">
    <property type="entry name" value="FAD-dep_Monooxygenase_BioMet"/>
</dbReference>
<dbReference type="PANTHER" id="PTHR13789:SF261">
    <property type="entry name" value="HYDROXYLASE, PUTATIVE (AFU_ORTHOLOGUE AFUA_7G00590)-RELATED"/>
    <property type="match status" value="1"/>
</dbReference>
<keyword evidence="3" id="KW-0503">Monooxygenase</keyword>